<dbReference type="HOGENOM" id="CLU_2674820_0_0_1"/>
<gene>
    <name evidence="1" type="ordered locus">MTR_4g129455</name>
</gene>
<reference evidence="1 3" key="1">
    <citation type="journal article" date="2011" name="Nature">
        <title>The Medicago genome provides insight into the evolution of rhizobial symbioses.</title>
        <authorList>
            <person name="Young N.D."/>
            <person name="Debelle F."/>
            <person name="Oldroyd G.E."/>
            <person name="Geurts R."/>
            <person name="Cannon S.B."/>
            <person name="Udvardi M.K."/>
            <person name="Benedito V.A."/>
            <person name="Mayer K.F."/>
            <person name="Gouzy J."/>
            <person name="Schoof H."/>
            <person name="Van de Peer Y."/>
            <person name="Proost S."/>
            <person name="Cook D.R."/>
            <person name="Meyers B.C."/>
            <person name="Spannagl M."/>
            <person name="Cheung F."/>
            <person name="De Mita S."/>
            <person name="Krishnakumar V."/>
            <person name="Gundlach H."/>
            <person name="Zhou S."/>
            <person name="Mudge J."/>
            <person name="Bharti A.K."/>
            <person name="Murray J.D."/>
            <person name="Naoumkina M.A."/>
            <person name="Rosen B."/>
            <person name="Silverstein K.A."/>
            <person name="Tang H."/>
            <person name="Rombauts S."/>
            <person name="Zhao P.X."/>
            <person name="Zhou P."/>
            <person name="Barbe V."/>
            <person name="Bardou P."/>
            <person name="Bechner M."/>
            <person name="Bellec A."/>
            <person name="Berger A."/>
            <person name="Berges H."/>
            <person name="Bidwell S."/>
            <person name="Bisseling T."/>
            <person name="Choisne N."/>
            <person name="Couloux A."/>
            <person name="Denny R."/>
            <person name="Deshpande S."/>
            <person name="Dai X."/>
            <person name="Doyle J.J."/>
            <person name="Dudez A.M."/>
            <person name="Farmer A.D."/>
            <person name="Fouteau S."/>
            <person name="Franken C."/>
            <person name="Gibelin C."/>
            <person name="Gish J."/>
            <person name="Goldstein S."/>
            <person name="Gonzalez A.J."/>
            <person name="Green P.J."/>
            <person name="Hallab A."/>
            <person name="Hartog M."/>
            <person name="Hua A."/>
            <person name="Humphray S.J."/>
            <person name="Jeong D.H."/>
            <person name="Jing Y."/>
            <person name="Jocker A."/>
            <person name="Kenton S.M."/>
            <person name="Kim D.J."/>
            <person name="Klee K."/>
            <person name="Lai H."/>
            <person name="Lang C."/>
            <person name="Lin S."/>
            <person name="Macmil S.L."/>
            <person name="Magdelenat G."/>
            <person name="Matthews L."/>
            <person name="McCorrison J."/>
            <person name="Monaghan E.L."/>
            <person name="Mun J.H."/>
            <person name="Najar F.Z."/>
            <person name="Nicholson C."/>
            <person name="Noirot C."/>
            <person name="O'Bleness M."/>
            <person name="Paule C.R."/>
            <person name="Poulain J."/>
            <person name="Prion F."/>
            <person name="Qin B."/>
            <person name="Qu C."/>
            <person name="Retzel E.F."/>
            <person name="Riddle C."/>
            <person name="Sallet E."/>
            <person name="Samain S."/>
            <person name="Samson N."/>
            <person name="Sanders I."/>
            <person name="Saurat O."/>
            <person name="Scarpelli C."/>
            <person name="Schiex T."/>
            <person name="Segurens B."/>
            <person name="Severin A.J."/>
            <person name="Sherrier D.J."/>
            <person name="Shi R."/>
            <person name="Sims S."/>
            <person name="Singer S.R."/>
            <person name="Sinharoy S."/>
            <person name="Sterck L."/>
            <person name="Viollet A."/>
            <person name="Wang B.B."/>
            <person name="Wang K."/>
            <person name="Wang M."/>
            <person name="Wang X."/>
            <person name="Warfsmann J."/>
            <person name="Weissenbach J."/>
            <person name="White D.D."/>
            <person name="White J.D."/>
            <person name="Wiley G.B."/>
            <person name="Wincker P."/>
            <person name="Xing Y."/>
            <person name="Yang L."/>
            <person name="Yao Z."/>
            <person name="Ying F."/>
            <person name="Zhai J."/>
            <person name="Zhou L."/>
            <person name="Zuber A."/>
            <person name="Denarie J."/>
            <person name="Dixon R.A."/>
            <person name="May G.D."/>
            <person name="Schwartz D.C."/>
            <person name="Rogers J."/>
            <person name="Quetier F."/>
            <person name="Town C.D."/>
            <person name="Roe B.A."/>
        </authorList>
    </citation>
    <scope>NUCLEOTIDE SEQUENCE [LARGE SCALE GENOMIC DNA]</scope>
    <source>
        <strain evidence="1">A17</strain>
        <strain evidence="2 3">cv. Jemalong A17</strain>
    </source>
</reference>
<name>A0A072URY9_MEDTR</name>
<reference evidence="2" key="3">
    <citation type="submission" date="2015-04" db="UniProtKB">
        <authorList>
            <consortium name="EnsemblPlants"/>
        </authorList>
    </citation>
    <scope>IDENTIFICATION</scope>
    <source>
        <strain evidence="2">cv. Jemalong A17</strain>
    </source>
</reference>
<dbReference type="EMBL" id="CM001220">
    <property type="protein sequence ID" value="KEH32574.1"/>
    <property type="molecule type" value="Genomic_DNA"/>
</dbReference>
<accession>A0A072URY9</accession>
<dbReference type="AlphaFoldDB" id="A0A072URY9"/>
<proteinExistence type="predicted"/>
<organism evidence="1 3">
    <name type="scientific">Medicago truncatula</name>
    <name type="common">Barrel medic</name>
    <name type="synonym">Medicago tribuloides</name>
    <dbReference type="NCBI Taxonomy" id="3880"/>
    <lineage>
        <taxon>Eukaryota</taxon>
        <taxon>Viridiplantae</taxon>
        <taxon>Streptophyta</taxon>
        <taxon>Embryophyta</taxon>
        <taxon>Tracheophyta</taxon>
        <taxon>Spermatophyta</taxon>
        <taxon>Magnoliopsida</taxon>
        <taxon>eudicotyledons</taxon>
        <taxon>Gunneridae</taxon>
        <taxon>Pentapetalae</taxon>
        <taxon>rosids</taxon>
        <taxon>fabids</taxon>
        <taxon>Fabales</taxon>
        <taxon>Fabaceae</taxon>
        <taxon>Papilionoideae</taxon>
        <taxon>50 kb inversion clade</taxon>
        <taxon>NPAAA clade</taxon>
        <taxon>Hologalegina</taxon>
        <taxon>IRL clade</taxon>
        <taxon>Trifolieae</taxon>
        <taxon>Medicago</taxon>
    </lineage>
</organism>
<evidence type="ECO:0000313" key="3">
    <source>
        <dbReference type="Proteomes" id="UP000002051"/>
    </source>
</evidence>
<evidence type="ECO:0000313" key="2">
    <source>
        <dbReference type="EnsemblPlants" id="KEH32574"/>
    </source>
</evidence>
<dbReference type="Proteomes" id="UP000002051">
    <property type="component" value="Chromosome 4"/>
</dbReference>
<reference evidence="1 3" key="2">
    <citation type="journal article" date="2014" name="BMC Genomics">
        <title>An improved genome release (version Mt4.0) for the model legume Medicago truncatula.</title>
        <authorList>
            <person name="Tang H."/>
            <person name="Krishnakumar V."/>
            <person name="Bidwell S."/>
            <person name="Rosen B."/>
            <person name="Chan A."/>
            <person name="Zhou S."/>
            <person name="Gentzbittel L."/>
            <person name="Childs K.L."/>
            <person name="Yandell M."/>
            <person name="Gundlach H."/>
            <person name="Mayer K.F."/>
            <person name="Schwartz D.C."/>
            <person name="Town C.D."/>
        </authorList>
    </citation>
    <scope>GENOME REANNOTATION</scope>
    <source>
        <strain evidence="1">A17</strain>
        <strain evidence="2 3">cv. Jemalong A17</strain>
    </source>
</reference>
<keyword evidence="3" id="KW-1185">Reference proteome</keyword>
<dbReference type="EnsemblPlants" id="KEH32574">
    <property type="protein sequence ID" value="KEH32574"/>
    <property type="gene ID" value="MTR_4g129455"/>
</dbReference>
<evidence type="ECO:0000313" key="1">
    <source>
        <dbReference type="EMBL" id="KEH32574.1"/>
    </source>
</evidence>
<protein>
    <submittedName>
        <fullName evidence="1 2">Uncharacterized protein</fullName>
    </submittedName>
</protein>
<sequence>MSANLKFHFAVNSTWGHVYICKGLIPVKWSYYLGLLVSALGKLPKSLIEGGVCLHTHVSEIWDREIEERYQTSPI</sequence>